<feature type="binding site" evidence="5">
    <location>
        <position position="64"/>
    </location>
    <ligand>
        <name>a divalent metal cation</name>
        <dbReference type="ChEBI" id="CHEBI:60240"/>
        <label>2</label>
    </ligand>
</feature>
<dbReference type="EMBL" id="JAHHQF010000071">
    <property type="protein sequence ID" value="MBT9283011.1"/>
    <property type="molecule type" value="Genomic_DNA"/>
</dbReference>
<comment type="caution">
    <text evidence="7">The sequence shown here is derived from an EMBL/GenBank/DDBJ whole genome shotgun (WGS) entry which is preliminary data.</text>
</comment>
<dbReference type="Gene3D" id="3.30.70.120">
    <property type="match status" value="1"/>
</dbReference>
<dbReference type="Proteomes" id="UP000748108">
    <property type="component" value="Unassembled WGS sequence"/>
</dbReference>
<evidence type="ECO:0000256" key="4">
    <source>
        <dbReference type="PIRNR" id="PIRNR037489"/>
    </source>
</evidence>
<protein>
    <recommendedName>
        <fullName evidence="2 4">GTP cyclohydrolase 1 type 2 homolog</fullName>
    </recommendedName>
</protein>
<feature type="compositionally biased region" description="Low complexity" evidence="6">
    <location>
        <begin position="356"/>
        <end position="368"/>
    </location>
</feature>
<keyword evidence="3 4" id="KW-0479">Metal-binding</keyword>
<feature type="binding site" evidence="5">
    <location>
        <position position="329"/>
    </location>
    <ligand>
        <name>a divalent metal cation</name>
        <dbReference type="ChEBI" id="CHEBI:60240"/>
        <label>1</label>
    </ligand>
</feature>
<dbReference type="PIRSF" id="PIRSF037489">
    <property type="entry name" value="UCP037489_NIF3_YqfO"/>
    <property type="match status" value="1"/>
</dbReference>
<evidence type="ECO:0000256" key="6">
    <source>
        <dbReference type="SAM" id="MobiDB-lite"/>
    </source>
</evidence>
<evidence type="ECO:0000313" key="8">
    <source>
        <dbReference type="Proteomes" id="UP000748108"/>
    </source>
</evidence>
<evidence type="ECO:0000256" key="2">
    <source>
        <dbReference type="ARBA" id="ARBA00022112"/>
    </source>
</evidence>
<dbReference type="InterPro" id="IPR015867">
    <property type="entry name" value="N-reg_PII/ATP_PRibTrfase_C"/>
</dbReference>
<dbReference type="PANTHER" id="PTHR13799">
    <property type="entry name" value="NGG1 INTERACTING FACTOR 3"/>
    <property type="match status" value="1"/>
</dbReference>
<comment type="similarity">
    <text evidence="1 4">Belongs to the GTP cyclohydrolase I type 2/NIF3 family.</text>
</comment>
<reference evidence="7" key="1">
    <citation type="journal article" date="2021" name="Microbiology">
        <title>Metagenomic Analysis of the Microbial Community in the Underground Coal Fire Area (Kemerovo Region, Russia) Revealed Predominance of Thermophilic Members of the Phyla Deinococcus-thermus, Aquificae, and Firmicutes.</title>
        <authorList>
            <person name="Kadnikov V."/>
            <person name="Mardanov A.V."/>
            <person name="Beletsky A.V."/>
            <person name="Karnachuk O.V."/>
            <person name="Ravin N.V."/>
        </authorList>
    </citation>
    <scope>NUCLEOTIDE SEQUENCE</scope>
    <source>
        <strain evidence="7">RBS10-49</strain>
    </source>
</reference>
<feature type="compositionally biased region" description="Low complexity" evidence="6">
    <location>
        <begin position="382"/>
        <end position="391"/>
    </location>
</feature>
<organism evidence="7 8">
    <name type="scientific">Hydrogenibacillus schlegelii</name>
    <name type="common">Bacillus schlegelii</name>
    <dbReference type="NCBI Taxonomy" id="1484"/>
    <lineage>
        <taxon>Bacteria</taxon>
        <taxon>Bacillati</taxon>
        <taxon>Bacillota</taxon>
        <taxon>Bacilli</taxon>
        <taxon>Bacillales</taxon>
        <taxon>Bacillales Family X. Incertae Sedis</taxon>
        <taxon>Hydrogenibacillus</taxon>
    </lineage>
</organism>
<dbReference type="Gene3D" id="3.40.1390.30">
    <property type="entry name" value="NIF3 (NGG1p interacting factor 3)-like"/>
    <property type="match status" value="1"/>
</dbReference>
<dbReference type="InterPro" id="IPR017221">
    <property type="entry name" value="DUF34/NIF3_bac"/>
</dbReference>
<feature type="binding site" evidence="5">
    <location>
        <position position="103"/>
    </location>
    <ligand>
        <name>a divalent metal cation</name>
        <dbReference type="ChEBI" id="CHEBI:60240"/>
        <label>1</label>
    </ligand>
</feature>
<dbReference type="GO" id="GO:0005737">
    <property type="term" value="C:cytoplasm"/>
    <property type="evidence" value="ECO:0007669"/>
    <property type="project" value="TreeGrafter"/>
</dbReference>
<evidence type="ECO:0000256" key="5">
    <source>
        <dbReference type="PIRSR" id="PIRSR602678-1"/>
    </source>
</evidence>
<dbReference type="InterPro" id="IPR002678">
    <property type="entry name" value="DUF34/NIF3"/>
</dbReference>
<dbReference type="FunFam" id="3.30.70.120:FF:000006">
    <property type="entry name" value="GTP cyclohydrolase 1 type 2 homolog"/>
    <property type="match status" value="1"/>
</dbReference>
<dbReference type="AlphaFoldDB" id="A0A947GA08"/>
<accession>A0A947GA08</accession>
<feature type="compositionally biased region" description="Basic and acidic residues" evidence="6">
    <location>
        <begin position="370"/>
        <end position="381"/>
    </location>
</feature>
<sequence length="410" mass="43883">MDVRTAVRLLERIAPPERALRDDPIGLALGREDRPVRRVMFALEATPAVVEEALDRGIDLLVVHHHPLYRPTRTIRTDRADGRALARLLQADVAVYVMHTNADAADDGLNDVFAARVGLEAPDVLEVTGREALFKLAVFVPASHHEAVLQAIGDAGAGWIGNYSHCTFNTPGTGTFWAREGADPFLGKVGELTRADEIRLETIVPAGRLDAVLQAMLAVHPYEEVAYDLYPLANEGRPYGLGRIGRLRSPMTLAALAALVAERFGLEGVRIVGDPERPVTRAAVYSGSGARAIPMAAARGADVLITGDVGYHDAREAEALGLAVIDGGHHMEKWFAPHFAGRFRALLAEAEGGESGPPSRSGTPSGAGDRAGEGRSVRTDQETAAPESVAVVVAEADRDPFRFMVRSLAP</sequence>
<dbReference type="NCBIfam" id="TIGR00486">
    <property type="entry name" value="YbgI_SA1388"/>
    <property type="match status" value="1"/>
</dbReference>
<dbReference type="PANTHER" id="PTHR13799:SF14">
    <property type="entry name" value="GTP CYCLOHYDROLASE 1 TYPE 2 HOMOLOG"/>
    <property type="match status" value="1"/>
</dbReference>
<name>A0A947GA08_HYDSH</name>
<evidence type="ECO:0000256" key="1">
    <source>
        <dbReference type="ARBA" id="ARBA00006964"/>
    </source>
</evidence>
<dbReference type="GO" id="GO:0046872">
    <property type="term" value="F:metal ion binding"/>
    <property type="evidence" value="ECO:0007669"/>
    <property type="project" value="UniProtKB-UniRule"/>
</dbReference>
<dbReference type="InterPro" id="IPR036069">
    <property type="entry name" value="DUF34/NIF3_sf"/>
</dbReference>
<dbReference type="SUPFAM" id="SSF102705">
    <property type="entry name" value="NIF3 (NGG1p interacting factor 3)-like"/>
    <property type="match status" value="1"/>
</dbReference>
<proteinExistence type="inferred from homology"/>
<feature type="binding site" evidence="5">
    <location>
        <position position="332"/>
    </location>
    <ligand>
        <name>a divalent metal cation</name>
        <dbReference type="ChEBI" id="CHEBI:60240"/>
        <label>1</label>
    </ligand>
</feature>
<dbReference type="FunFam" id="3.40.1390.30:FF:000001">
    <property type="entry name" value="GTP cyclohydrolase 1 type 2"/>
    <property type="match status" value="1"/>
</dbReference>
<feature type="region of interest" description="Disordered" evidence="6">
    <location>
        <begin position="350"/>
        <end position="391"/>
    </location>
</feature>
<dbReference type="Pfam" id="PF01784">
    <property type="entry name" value="DUF34_NIF3"/>
    <property type="match status" value="1"/>
</dbReference>
<evidence type="ECO:0000256" key="3">
    <source>
        <dbReference type="ARBA" id="ARBA00022723"/>
    </source>
</evidence>
<feature type="binding site" evidence="5">
    <location>
        <position position="65"/>
    </location>
    <ligand>
        <name>a divalent metal cation</name>
        <dbReference type="ChEBI" id="CHEBI:60240"/>
        <label>1</label>
    </ligand>
</feature>
<evidence type="ECO:0000313" key="7">
    <source>
        <dbReference type="EMBL" id="MBT9283011.1"/>
    </source>
</evidence>
<gene>
    <name evidence="7" type="ORF">KM312_10270</name>
</gene>